<dbReference type="EC" id="3.1.4.-" evidence="2"/>
<protein>
    <recommendedName>
        <fullName evidence="2">Phosphoesterase</fullName>
        <ecNumber evidence="2">3.1.4.-</ecNumber>
    </recommendedName>
</protein>
<evidence type="ECO:0000313" key="4">
    <source>
        <dbReference type="EMBL" id="UTY38758.1"/>
    </source>
</evidence>
<dbReference type="InterPro" id="IPR029052">
    <property type="entry name" value="Metallo-depent_PP-like"/>
</dbReference>
<reference evidence="4" key="1">
    <citation type="submission" date="2022-07" db="EMBL/GenBank/DDBJ databases">
        <title>Faecal culturing of patients with breast cancer.</title>
        <authorList>
            <person name="Teng N.M.Y."/>
            <person name="Kiu R."/>
            <person name="Evans R."/>
            <person name="Baker D.J."/>
            <person name="Zenner C."/>
            <person name="Robinson S.D."/>
            <person name="Hall L.J."/>
        </authorList>
    </citation>
    <scope>NUCLEOTIDE SEQUENCE</scope>
    <source>
        <strain evidence="4">LH1062</strain>
    </source>
</reference>
<gene>
    <name evidence="4" type="ORF">NMU03_14315</name>
</gene>
<dbReference type="RefSeq" id="WP_290139336.1">
    <property type="nucleotide sequence ID" value="NZ_CP101620.1"/>
</dbReference>
<dbReference type="SUPFAM" id="SSF56300">
    <property type="entry name" value="Metallo-dependent phosphatases"/>
    <property type="match status" value="1"/>
</dbReference>
<evidence type="ECO:0000259" key="3">
    <source>
        <dbReference type="Pfam" id="PF12850"/>
    </source>
</evidence>
<dbReference type="Gene3D" id="3.60.21.10">
    <property type="match status" value="1"/>
</dbReference>
<dbReference type="Pfam" id="PF12850">
    <property type="entry name" value="Metallophos_2"/>
    <property type="match status" value="1"/>
</dbReference>
<comment type="cofactor">
    <cofactor evidence="2">
        <name>a divalent metal cation</name>
        <dbReference type="ChEBI" id="CHEBI:60240"/>
    </cofactor>
</comment>
<dbReference type="NCBIfam" id="TIGR00040">
    <property type="entry name" value="yfcE"/>
    <property type="match status" value="1"/>
</dbReference>
<evidence type="ECO:0000256" key="2">
    <source>
        <dbReference type="RuleBase" id="RU362039"/>
    </source>
</evidence>
<feature type="domain" description="Calcineurin-like phosphoesterase" evidence="3">
    <location>
        <begin position="1"/>
        <end position="142"/>
    </location>
</feature>
<accession>A0ABY5I3Y6</accession>
<name>A0ABY5I3Y6_9FIRM</name>
<dbReference type="InterPro" id="IPR024654">
    <property type="entry name" value="Calcineurin-like_PHP_lpxH"/>
</dbReference>
<keyword evidence="2" id="KW-0479">Metal-binding</keyword>
<dbReference type="EMBL" id="CP101620">
    <property type="protein sequence ID" value="UTY38758.1"/>
    <property type="molecule type" value="Genomic_DNA"/>
</dbReference>
<organism evidence="4 5">
    <name type="scientific">Allocoprobacillus halotolerans</name>
    <dbReference type="NCBI Taxonomy" id="2944914"/>
    <lineage>
        <taxon>Bacteria</taxon>
        <taxon>Bacillati</taxon>
        <taxon>Bacillota</taxon>
        <taxon>Erysipelotrichia</taxon>
        <taxon>Erysipelotrichales</taxon>
        <taxon>Erysipelotrichaceae</taxon>
        <taxon>Allocoprobacillus</taxon>
    </lineage>
</organism>
<sequence length="178" mass="20847">MKLLVISDSHLYGNHLQRVVDQYQSQVDYMIHCGDSSLPMDDPYIQKFDIVVRGNHDDAPYPIYQTFQNICVTHGHFYGVYFGYDQLIQLCQQEHCYLCLHGHTHVPTYQKHQDILFVNPGSLMMNRGSYGYGTYALIDMHEKNIQVEFHHCQTDDLCKQDIINEGLELLEEFKELLK</sequence>
<dbReference type="PANTHER" id="PTHR11124">
    <property type="entry name" value="VACUOLAR SORTING PROTEIN VPS29"/>
    <property type="match status" value="1"/>
</dbReference>
<keyword evidence="5" id="KW-1185">Reference proteome</keyword>
<dbReference type="Proteomes" id="UP001060112">
    <property type="component" value="Chromosome"/>
</dbReference>
<evidence type="ECO:0000256" key="1">
    <source>
        <dbReference type="ARBA" id="ARBA00008950"/>
    </source>
</evidence>
<comment type="similarity">
    <text evidence="1 2">Belongs to the metallophosphoesterase superfamily. YfcE family.</text>
</comment>
<proteinExistence type="inferred from homology"/>
<dbReference type="InterPro" id="IPR000979">
    <property type="entry name" value="Phosphodiesterase_MJ0936/Vps29"/>
</dbReference>
<evidence type="ECO:0000313" key="5">
    <source>
        <dbReference type="Proteomes" id="UP001060112"/>
    </source>
</evidence>